<dbReference type="InterPro" id="IPR012340">
    <property type="entry name" value="NA-bd_OB-fold"/>
</dbReference>
<name>A0ABU1SH60_9MICO</name>
<comment type="caution">
    <text evidence="5">The sequence shown here is derived from an EMBL/GenBank/DDBJ whole genome shotgun (WGS) entry which is preliminary data.</text>
</comment>
<comment type="caution">
    <text evidence="2">Lacks conserved residue(s) required for the propagation of feature annotation.</text>
</comment>
<evidence type="ECO:0000256" key="4">
    <source>
        <dbReference type="SAM" id="MobiDB-lite"/>
    </source>
</evidence>
<sequence>MSAQTTVIGNTTADVELRYTSNGKPVANVTVAVSDRKFDKQRNEWVDGDVWFARCTMWNELAEHAAASIHKGTRVIGFGRIVQRDWEDRDGQKRSSVEVILDEIGPSLRYATAQVTRAARAEGGQADRGRTETATDTGWATTPLAGAQTDAWGGGDFGDDTPF</sequence>
<evidence type="ECO:0000256" key="1">
    <source>
        <dbReference type="ARBA" id="ARBA00023125"/>
    </source>
</evidence>
<proteinExistence type="inferred from homology"/>
<reference evidence="5 6" key="1">
    <citation type="submission" date="2023-07" db="EMBL/GenBank/DDBJ databases">
        <title>Sorghum-associated microbial communities from plants grown in Nebraska, USA.</title>
        <authorList>
            <person name="Schachtman D."/>
        </authorList>
    </citation>
    <scope>NUCLEOTIDE SEQUENCE [LARGE SCALE GENOMIC DNA]</scope>
    <source>
        <strain evidence="5 6">2980</strain>
    </source>
</reference>
<evidence type="ECO:0000313" key="5">
    <source>
        <dbReference type="EMBL" id="MDR6868951.1"/>
    </source>
</evidence>
<dbReference type="NCBIfam" id="TIGR00621">
    <property type="entry name" value="ssb"/>
    <property type="match status" value="1"/>
</dbReference>
<dbReference type="Pfam" id="PF00436">
    <property type="entry name" value="SSB"/>
    <property type="match status" value="1"/>
</dbReference>
<keyword evidence="1 2" id="KW-0238">DNA-binding</keyword>
<dbReference type="EMBL" id="JAVDUM010000019">
    <property type="protein sequence ID" value="MDR6868951.1"/>
    <property type="molecule type" value="Genomic_DNA"/>
</dbReference>
<evidence type="ECO:0000313" key="6">
    <source>
        <dbReference type="Proteomes" id="UP001259347"/>
    </source>
</evidence>
<dbReference type="Gene3D" id="2.40.50.140">
    <property type="entry name" value="Nucleic acid-binding proteins"/>
    <property type="match status" value="1"/>
</dbReference>
<gene>
    <name evidence="5" type="ORF">J2Y69_003577</name>
</gene>
<dbReference type="CDD" id="cd04496">
    <property type="entry name" value="SSB_OBF"/>
    <property type="match status" value="1"/>
</dbReference>
<dbReference type="InterPro" id="IPR000424">
    <property type="entry name" value="Primosome_PriB/ssb"/>
</dbReference>
<dbReference type="GO" id="GO:0003677">
    <property type="term" value="F:DNA binding"/>
    <property type="evidence" value="ECO:0007669"/>
    <property type="project" value="UniProtKB-KW"/>
</dbReference>
<evidence type="ECO:0000256" key="2">
    <source>
        <dbReference type="HAMAP-Rule" id="MF_00984"/>
    </source>
</evidence>
<dbReference type="RefSeq" id="WP_310023247.1">
    <property type="nucleotide sequence ID" value="NZ_JAVDUM010000019.1"/>
</dbReference>
<protein>
    <recommendedName>
        <fullName evidence="2 3">Single-stranded DNA-binding protein</fullName>
        <shortName evidence="2">SSB</shortName>
    </recommendedName>
</protein>
<dbReference type="InterPro" id="IPR011344">
    <property type="entry name" value="ssDNA-bd"/>
</dbReference>
<evidence type="ECO:0000256" key="3">
    <source>
        <dbReference type="RuleBase" id="RU000524"/>
    </source>
</evidence>
<dbReference type="Proteomes" id="UP001259347">
    <property type="component" value="Unassembled WGS sequence"/>
</dbReference>
<organism evidence="5 6">
    <name type="scientific">Microbacterium resistens</name>
    <dbReference type="NCBI Taxonomy" id="156977"/>
    <lineage>
        <taxon>Bacteria</taxon>
        <taxon>Bacillati</taxon>
        <taxon>Actinomycetota</taxon>
        <taxon>Actinomycetes</taxon>
        <taxon>Micrococcales</taxon>
        <taxon>Microbacteriaceae</taxon>
        <taxon>Microbacterium</taxon>
    </lineage>
</organism>
<keyword evidence="6" id="KW-1185">Reference proteome</keyword>
<dbReference type="PROSITE" id="PS50935">
    <property type="entry name" value="SSB"/>
    <property type="match status" value="1"/>
</dbReference>
<dbReference type="HAMAP" id="MF_00984">
    <property type="entry name" value="SSB"/>
    <property type="match status" value="1"/>
</dbReference>
<dbReference type="PANTHER" id="PTHR10302:SF27">
    <property type="entry name" value="SINGLE-STRANDED DNA-BINDING PROTEIN"/>
    <property type="match status" value="1"/>
</dbReference>
<comment type="subunit">
    <text evidence="2">Homotetramer.</text>
</comment>
<accession>A0ABU1SH60</accession>
<feature type="region of interest" description="Disordered" evidence="4">
    <location>
        <begin position="119"/>
        <end position="163"/>
    </location>
</feature>
<dbReference type="PANTHER" id="PTHR10302">
    <property type="entry name" value="SINGLE-STRANDED DNA-BINDING PROTEIN"/>
    <property type="match status" value="1"/>
</dbReference>
<dbReference type="SUPFAM" id="SSF50249">
    <property type="entry name" value="Nucleic acid-binding proteins"/>
    <property type="match status" value="1"/>
</dbReference>